<dbReference type="Proteomes" id="UP000476030">
    <property type="component" value="Unassembled WGS sequence"/>
</dbReference>
<evidence type="ECO:0000313" key="4">
    <source>
        <dbReference type="Proteomes" id="UP000476030"/>
    </source>
</evidence>
<name>A0A6L8W7W2_9PROT</name>
<feature type="domain" description="Amidase" evidence="2">
    <location>
        <begin position="28"/>
        <end position="456"/>
    </location>
</feature>
<organism evidence="3 4">
    <name type="scientific">Sneathiella litorea</name>
    <dbReference type="NCBI Taxonomy" id="2606216"/>
    <lineage>
        <taxon>Bacteria</taxon>
        <taxon>Pseudomonadati</taxon>
        <taxon>Pseudomonadota</taxon>
        <taxon>Alphaproteobacteria</taxon>
        <taxon>Sneathiellales</taxon>
        <taxon>Sneathiellaceae</taxon>
        <taxon>Sneathiella</taxon>
    </lineage>
</organism>
<accession>A0A6L8W7W2</accession>
<gene>
    <name evidence="3" type="ORF">GQE98_08840</name>
</gene>
<dbReference type="EMBL" id="WTUW01000002">
    <property type="protein sequence ID" value="MZR30739.1"/>
    <property type="molecule type" value="Genomic_DNA"/>
</dbReference>
<evidence type="ECO:0000256" key="1">
    <source>
        <dbReference type="ARBA" id="ARBA00009199"/>
    </source>
</evidence>
<dbReference type="Pfam" id="PF01425">
    <property type="entry name" value="Amidase"/>
    <property type="match status" value="1"/>
</dbReference>
<dbReference type="InterPro" id="IPR023631">
    <property type="entry name" value="Amidase_dom"/>
</dbReference>
<dbReference type="AlphaFoldDB" id="A0A6L8W7W2"/>
<dbReference type="InterPro" id="IPR000120">
    <property type="entry name" value="Amidase"/>
</dbReference>
<dbReference type="PANTHER" id="PTHR11895:SF7">
    <property type="entry name" value="GLUTAMYL-TRNA(GLN) AMIDOTRANSFERASE SUBUNIT A, MITOCHONDRIAL"/>
    <property type="match status" value="1"/>
</dbReference>
<comment type="similarity">
    <text evidence="1">Belongs to the amidase family.</text>
</comment>
<dbReference type="GO" id="GO:0003824">
    <property type="term" value="F:catalytic activity"/>
    <property type="evidence" value="ECO:0007669"/>
    <property type="project" value="InterPro"/>
</dbReference>
<keyword evidence="4" id="KW-1185">Reference proteome</keyword>
<evidence type="ECO:0000259" key="2">
    <source>
        <dbReference type="Pfam" id="PF01425"/>
    </source>
</evidence>
<dbReference type="InterPro" id="IPR036928">
    <property type="entry name" value="AS_sf"/>
</dbReference>
<dbReference type="PANTHER" id="PTHR11895">
    <property type="entry name" value="TRANSAMIDASE"/>
    <property type="match status" value="1"/>
</dbReference>
<dbReference type="Gene3D" id="3.90.1300.10">
    <property type="entry name" value="Amidase signature (AS) domain"/>
    <property type="match status" value="1"/>
</dbReference>
<evidence type="ECO:0000313" key="3">
    <source>
        <dbReference type="EMBL" id="MZR30739.1"/>
    </source>
</evidence>
<proteinExistence type="inferred from homology"/>
<comment type="caution">
    <text evidence="3">The sequence shown here is derived from an EMBL/GenBank/DDBJ whole genome shotgun (WGS) entry which is preliminary data.</text>
</comment>
<protein>
    <submittedName>
        <fullName evidence="3">Amidase</fullName>
    </submittedName>
</protein>
<dbReference type="SUPFAM" id="SSF75304">
    <property type="entry name" value="Amidase signature (AS) enzymes"/>
    <property type="match status" value="1"/>
</dbReference>
<reference evidence="3 4" key="1">
    <citation type="submission" date="2019-12" db="EMBL/GenBank/DDBJ databases">
        <title>Snethiella sp. nov. sp. isolated from sea sand.</title>
        <authorList>
            <person name="Kim J."/>
            <person name="Jeong S.E."/>
            <person name="Jung H.S."/>
            <person name="Jeon C.O."/>
        </authorList>
    </citation>
    <scope>NUCLEOTIDE SEQUENCE [LARGE SCALE GENOMIC DNA]</scope>
    <source>
        <strain evidence="3 4">DP05</strain>
    </source>
</reference>
<sequence length="479" mass="51557">MISETDYINADAIGLGELVKNKEVTPSELLDVALRRLERINPEINAVINLFEDLARDQIANGVGDGPFEGVPFLLKDLRASYKGTENTAGNAFMATTPDFDSEVTLRYKKAGLVMFGKTNVPEMGLAADTYNTLFGATSNPWSPKHTSGGSSGGSAAAVAARIVPAAHGSDGMGSIRIPSSCCGVVGLKPSKGRVTYGPDVGDELIGMSTQHVCTLSVRDSAAMLDATTMPDYGDPYWAPPAPASYLELTKRDPKPLRIALCIRPPIDTDVHPECIAATTQAAKLCESMGHIVEEADLGIHWEEDGLAYATTVILGVGMYANVKSKAKLKGLPDVRESDFLPAIWSFLEAGRDATGADFYLASRKTHEIGRRLASFHEKYDVILSPTLSQPPLPRSSFDYTTGEGYTDHVWDFSAYTPLYNVTGQPAITLPLHWTSEGLPVGVQFAARFGGEDILLQLAGQIERAQPWRGRLPVLAKAL</sequence>
<dbReference type="RefSeq" id="WP_161315293.1">
    <property type="nucleotide sequence ID" value="NZ_WTUW01000002.1"/>
</dbReference>